<name>Q9IB09_9TELE</name>
<keyword evidence="6" id="KW-1015">Disulfide bond</keyword>
<evidence type="ECO:0000256" key="3">
    <source>
        <dbReference type="ARBA" id="ARBA00022729"/>
    </source>
</evidence>
<dbReference type="InterPro" id="IPR003599">
    <property type="entry name" value="Ig_sub"/>
</dbReference>
<dbReference type="SMART" id="SM00406">
    <property type="entry name" value="IGv"/>
    <property type="match status" value="2"/>
</dbReference>
<keyword evidence="5 8" id="KW-0472">Membrane</keyword>
<evidence type="ECO:0000256" key="5">
    <source>
        <dbReference type="ARBA" id="ARBA00023136"/>
    </source>
</evidence>
<evidence type="ECO:0000256" key="1">
    <source>
        <dbReference type="ARBA" id="ARBA00004236"/>
    </source>
</evidence>
<dbReference type="InterPro" id="IPR007110">
    <property type="entry name" value="Ig-like_dom"/>
</dbReference>
<evidence type="ECO:0000256" key="4">
    <source>
        <dbReference type="ARBA" id="ARBA00022859"/>
    </source>
</evidence>
<feature type="signal peptide" evidence="9">
    <location>
        <begin position="1"/>
        <end position="19"/>
    </location>
</feature>
<dbReference type="EMBL" id="AF094698">
    <property type="protein sequence ID" value="AAF28781.1"/>
    <property type="molecule type" value="Genomic_DNA"/>
</dbReference>
<evidence type="ECO:0000256" key="2">
    <source>
        <dbReference type="ARBA" id="ARBA00022475"/>
    </source>
</evidence>
<dbReference type="SUPFAM" id="SSF48726">
    <property type="entry name" value="Immunoglobulin"/>
    <property type="match status" value="2"/>
</dbReference>
<protein>
    <submittedName>
        <fullName evidence="11">Immune-type receptor 1</fullName>
    </submittedName>
</protein>
<sequence length="339" mass="37532">MESLKLSLCLPCICWWSSAEKSSFVAPPTRLIFASVGDTIAMKCPWEKDSMKPLHWYEQTQGEKTTLITTTPKVVPTASSSEELFVNNPQFTVNRVQNRYQLTIANVSISDSKMYICASGQHYTFQYESIFVVHVVSSPLSVPVEVHKSPSESIQSGGSVTLSCTVETGSCDEEHTVYWFKNSGESEAELIYTNRSRKALCESKTNICFYNVSMNNLNISKVGSYYCVVAACGHILFGAGTKLDMNNNASCSDHLQSALTGALVLTNILCVLLALSLFKIHKRSSSQCTDIPTAPSHDVAGTDEEEYLNYSAVRFHKGNESRKKTERDENICVYSSVVQ</sequence>
<dbReference type="InterPro" id="IPR013783">
    <property type="entry name" value="Ig-like_fold"/>
</dbReference>
<keyword evidence="7" id="KW-0325">Glycoprotein</keyword>
<dbReference type="InterPro" id="IPR013106">
    <property type="entry name" value="Ig_V-set"/>
</dbReference>
<feature type="domain" description="Ig-like" evidence="10">
    <location>
        <begin position="27"/>
        <end position="117"/>
    </location>
</feature>
<evidence type="ECO:0000256" key="9">
    <source>
        <dbReference type="SAM" id="SignalP"/>
    </source>
</evidence>
<dbReference type="Gene3D" id="2.60.40.10">
    <property type="entry name" value="Immunoglobulins"/>
    <property type="match status" value="2"/>
</dbReference>
<dbReference type="GO" id="GO:0002376">
    <property type="term" value="P:immune system process"/>
    <property type="evidence" value="ECO:0007669"/>
    <property type="project" value="UniProtKB-KW"/>
</dbReference>
<keyword evidence="8" id="KW-0812">Transmembrane</keyword>
<evidence type="ECO:0000256" key="8">
    <source>
        <dbReference type="SAM" id="Phobius"/>
    </source>
</evidence>
<evidence type="ECO:0000259" key="10">
    <source>
        <dbReference type="PROSITE" id="PS50835"/>
    </source>
</evidence>
<dbReference type="Pfam" id="PF07686">
    <property type="entry name" value="V-set"/>
    <property type="match status" value="2"/>
</dbReference>
<feature type="transmembrane region" description="Helical" evidence="8">
    <location>
        <begin position="258"/>
        <end position="278"/>
    </location>
</feature>
<organism evidence="11">
    <name type="scientific">Sphoeroides nephelus</name>
    <name type="common">southern puffer</name>
    <dbReference type="NCBI Taxonomy" id="39110"/>
    <lineage>
        <taxon>Eukaryota</taxon>
        <taxon>Metazoa</taxon>
        <taxon>Chordata</taxon>
        <taxon>Craniata</taxon>
        <taxon>Vertebrata</taxon>
        <taxon>Euteleostomi</taxon>
        <taxon>Actinopterygii</taxon>
        <taxon>Neopterygii</taxon>
        <taxon>Teleostei</taxon>
        <taxon>Neoteleostei</taxon>
        <taxon>Acanthomorphata</taxon>
        <taxon>Eupercaria</taxon>
        <taxon>Tetraodontiformes</taxon>
        <taxon>Tetradontoidea</taxon>
        <taxon>Tetraodontidae</taxon>
        <taxon>Sphoeroides</taxon>
    </lineage>
</organism>
<evidence type="ECO:0000256" key="6">
    <source>
        <dbReference type="ARBA" id="ARBA00023157"/>
    </source>
</evidence>
<feature type="chain" id="PRO_5004328629" evidence="9">
    <location>
        <begin position="20"/>
        <end position="339"/>
    </location>
</feature>
<keyword evidence="11" id="KW-0675">Receptor</keyword>
<dbReference type="InterPro" id="IPR052051">
    <property type="entry name" value="TCR_complex_component"/>
</dbReference>
<dbReference type="InterPro" id="IPR036179">
    <property type="entry name" value="Ig-like_dom_sf"/>
</dbReference>
<dbReference type="PANTHER" id="PTHR19433:SF133">
    <property type="entry name" value="IMMUNE-TYPE RECEPTOR 5 PRECURSOR-RELATED"/>
    <property type="match status" value="1"/>
</dbReference>
<keyword evidence="4" id="KW-0391">Immunity</keyword>
<evidence type="ECO:0000313" key="11">
    <source>
        <dbReference type="EMBL" id="AAF28781.1"/>
    </source>
</evidence>
<comment type="subcellular location">
    <subcellularLocation>
        <location evidence="1">Cell membrane</location>
    </subcellularLocation>
</comment>
<proteinExistence type="predicted"/>
<keyword evidence="8" id="KW-1133">Transmembrane helix</keyword>
<evidence type="ECO:0000256" key="7">
    <source>
        <dbReference type="ARBA" id="ARBA00023180"/>
    </source>
</evidence>
<reference evidence="11" key="1">
    <citation type="journal article" date="1999" name="Proc. Natl. Acad. Sci. U.S.A.">
        <title>A novel multigene family encodes diversified variable regions.</title>
        <authorList>
            <person name="Strong S.J."/>
            <person name="Mueller M.G."/>
            <person name="Litman R.T."/>
            <person name="Hawke N.A."/>
            <person name="Haire R.N."/>
            <person name="Miracle A.L."/>
            <person name="Rast J.P."/>
            <person name="Amemiya C.T."/>
            <person name="Litman G.W."/>
        </authorList>
    </citation>
    <scope>NUCLEOTIDE SEQUENCE</scope>
</reference>
<accession>Q9IB09</accession>
<dbReference type="GO" id="GO:0005886">
    <property type="term" value="C:plasma membrane"/>
    <property type="evidence" value="ECO:0007669"/>
    <property type="project" value="UniProtKB-SubCell"/>
</dbReference>
<dbReference type="PROSITE" id="PS50835">
    <property type="entry name" value="IG_LIKE"/>
    <property type="match status" value="2"/>
</dbReference>
<dbReference type="PANTHER" id="PTHR19433">
    <property type="entry name" value="T-CELL RECEPTOR ALPHA CHAIN V REGION-RELATED"/>
    <property type="match status" value="1"/>
</dbReference>
<keyword evidence="3 9" id="KW-0732">Signal</keyword>
<dbReference type="AlphaFoldDB" id="Q9IB09"/>
<keyword evidence="2" id="KW-1003">Cell membrane</keyword>
<dbReference type="GO" id="GO:0009617">
    <property type="term" value="P:response to bacterium"/>
    <property type="evidence" value="ECO:0007669"/>
    <property type="project" value="TreeGrafter"/>
</dbReference>
<dbReference type="SMART" id="SM00409">
    <property type="entry name" value="IG"/>
    <property type="match status" value="2"/>
</dbReference>
<feature type="domain" description="Ig-like" evidence="10">
    <location>
        <begin position="139"/>
        <end position="229"/>
    </location>
</feature>